<dbReference type="AlphaFoldDB" id="A0A9E7GW92"/>
<proteinExistence type="predicted"/>
<protein>
    <submittedName>
        <fullName evidence="1">Uncharacterized protein</fullName>
    </submittedName>
</protein>
<evidence type="ECO:0000313" key="2">
    <source>
        <dbReference type="Proteomes" id="UP001055439"/>
    </source>
</evidence>
<sequence>MPNSHFLSTVKTSSCGWHMEPTAVWVAAAAGFEEGVLPKLKKKNRRRNSCGHRLVLIRMKLLPAARWFHSLPQRWLQQAVNS</sequence>
<accession>A0A9E7GW92</accession>
<keyword evidence="2" id="KW-1185">Reference proteome</keyword>
<reference evidence="1" key="1">
    <citation type="submission" date="2022-05" db="EMBL/GenBank/DDBJ databases">
        <title>The Musa troglodytarum L. genome provides insights into the mechanism of non-climacteric behaviour and enrichment of carotenoids.</title>
        <authorList>
            <person name="Wang J."/>
        </authorList>
    </citation>
    <scope>NUCLEOTIDE SEQUENCE</scope>
    <source>
        <tissue evidence="1">Leaf</tissue>
    </source>
</reference>
<gene>
    <name evidence="1" type="ORF">MUK42_03692</name>
</gene>
<name>A0A9E7GW92_9LILI</name>
<evidence type="ECO:0000313" key="1">
    <source>
        <dbReference type="EMBL" id="URE19269.1"/>
    </source>
</evidence>
<dbReference type="EMBL" id="CP097509">
    <property type="protein sequence ID" value="URE19269.1"/>
    <property type="molecule type" value="Genomic_DNA"/>
</dbReference>
<organism evidence="1 2">
    <name type="scientific">Musa troglodytarum</name>
    <name type="common">fe'i banana</name>
    <dbReference type="NCBI Taxonomy" id="320322"/>
    <lineage>
        <taxon>Eukaryota</taxon>
        <taxon>Viridiplantae</taxon>
        <taxon>Streptophyta</taxon>
        <taxon>Embryophyta</taxon>
        <taxon>Tracheophyta</taxon>
        <taxon>Spermatophyta</taxon>
        <taxon>Magnoliopsida</taxon>
        <taxon>Liliopsida</taxon>
        <taxon>Zingiberales</taxon>
        <taxon>Musaceae</taxon>
        <taxon>Musa</taxon>
    </lineage>
</organism>
<dbReference type="Proteomes" id="UP001055439">
    <property type="component" value="Chromosome 7"/>
</dbReference>